<organism evidence="2 3">
    <name type="scientific">Gossypium arboreum</name>
    <name type="common">Tree cotton</name>
    <name type="synonym">Gossypium nanking</name>
    <dbReference type="NCBI Taxonomy" id="29729"/>
    <lineage>
        <taxon>Eukaryota</taxon>
        <taxon>Viridiplantae</taxon>
        <taxon>Streptophyta</taxon>
        <taxon>Embryophyta</taxon>
        <taxon>Tracheophyta</taxon>
        <taxon>Spermatophyta</taxon>
        <taxon>Magnoliopsida</taxon>
        <taxon>eudicotyledons</taxon>
        <taxon>Gunneridae</taxon>
        <taxon>Pentapetalae</taxon>
        <taxon>rosids</taxon>
        <taxon>malvids</taxon>
        <taxon>Malvales</taxon>
        <taxon>Malvaceae</taxon>
        <taxon>Malvoideae</taxon>
        <taxon>Gossypium</taxon>
    </lineage>
</organism>
<feature type="region of interest" description="Disordered" evidence="1">
    <location>
        <begin position="27"/>
        <end position="65"/>
    </location>
</feature>
<dbReference type="Proteomes" id="UP001358586">
    <property type="component" value="Chromosome 11"/>
</dbReference>
<comment type="caution">
    <text evidence="2">The sequence shown here is derived from an EMBL/GenBank/DDBJ whole genome shotgun (WGS) entry which is preliminary data.</text>
</comment>
<name>A0ABR0N2I7_GOSAR</name>
<evidence type="ECO:0000313" key="3">
    <source>
        <dbReference type="Proteomes" id="UP001358586"/>
    </source>
</evidence>
<feature type="compositionally biased region" description="Low complexity" evidence="1">
    <location>
        <begin position="37"/>
        <end position="48"/>
    </location>
</feature>
<feature type="compositionally biased region" description="Polar residues" evidence="1">
    <location>
        <begin position="54"/>
        <end position="65"/>
    </location>
</feature>
<evidence type="ECO:0000256" key="1">
    <source>
        <dbReference type="SAM" id="MobiDB-lite"/>
    </source>
</evidence>
<protein>
    <submittedName>
        <fullName evidence="2">Uncharacterized protein</fullName>
    </submittedName>
</protein>
<accession>A0ABR0N2I7</accession>
<evidence type="ECO:0000313" key="2">
    <source>
        <dbReference type="EMBL" id="KAK5784771.1"/>
    </source>
</evidence>
<reference evidence="2 3" key="1">
    <citation type="submission" date="2023-03" db="EMBL/GenBank/DDBJ databases">
        <title>WGS of Gossypium arboreum.</title>
        <authorList>
            <person name="Yu D."/>
        </authorList>
    </citation>
    <scope>NUCLEOTIDE SEQUENCE [LARGE SCALE GENOMIC DNA]</scope>
    <source>
        <tissue evidence="2">Leaf</tissue>
    </source>
</reference>
<keyword evidence="3" id="KW-1185">Reference proteome</keyword>
<gene>
    <name evidence="2" type="ORF">PVK06_039305</name>
</gene>
<proteinExistence type="predicted"/>
<sequence>MEHSSALSSSSCSHVCCPSPTVSVFPQVEVGSDRDSQSSSSLPSTDADTPGSVMPTSTNQTIPPV</sequence>
<dbReference type="EMBL" id="JARKNE010000011">
    <property type="protein sequence ID" value="KAK5784771.1"/>
    <property type="molecule type" value="Genomic_DNA"/>
</dbReference>